<dbReference type="Proteomes" id="UP000644693">
    <property type="component" value="Unassembled WGS sequence"/>
</dbReference>
<dbReference type="EMBL" id="BMYM01000001">
    <property type="protein sequence ID" value="GHD31616.1"/>
    <property type="molecule type" value="Genomic_DNA"/>
</dbReference>
<dbReference type="AlphaFoldDB" id="A0A918XI16"/>
<gene>
    <name evidence="1" type="ORF">GCM10007053_14850</name>
</gene>
<proteinExistence type="predicted"/>
<organism evidence="1 2">
    <name type="scientific">Parahalioglobus pacificus</name>
    <dbReference type="NCBI Taxonomy" id="930806"/>
    <lineage>
        <taxon>Bacteria</taxon>
        <taxon>Pseudomonadati</taxon>
        <taxon>Pseudomonadota</taxon>
        <taxon>Gammaproteobacteria</taxon>
        <taxon>Cellvibrionales</taxon>
        <taxon>Halieaceae</taxon>
        <taxon>Parahalioglobus</taxon>
    </lineage>
</organism>
<dbReference type="RefSeq" id="WP_229802631.1">
    <property type="nucleotide sequence ID" value="NZ_BMYM01000001.1"/>
</dbReference>
<sequence length="84" mass="9593">MTTLVNLLVQKRRLTGIVYQVQLELCPERRGAFTETRLAQDALQLREILRQLLLKTRVIGGAKIRLCKLDTHNPEYASQLPAAH</sequence>
<protein>
    <submittedName>
        <fullName evidence="1">Uncharacterized protein</fullName>
    </submittedName>
</protein>
<evidence type="ECO:0000313" key="2">
    <source>
        <dbReference type="Proteomes" id="UP000644693"/>
    </source>
</evidence>
<name>A0A918XI16_9GAMM</name>
<evidence type="ECO:0000313" key="1">
    <source>
        <dbReference type="EMBL" id="GHD31616.1"/>
    </source>
</evidence>
<reference evidence="1" key="1">
    <citation type="journal article" date="2014" name="Int. J. Syst. Evol. Microbiol.">
        <title>Complete genome sequence of Corynebacterium casei LMG S-19264T (=DSM 44701T), isolated from a smear-ripened cheese.</title>
        <authorList>
            <consortium name="US DOE Joint Genome Institute (JGI-PGF)"/>
            <person name="Walter F."/>
            <person name="Albersmeier A."/>
            <person name="Kalinowski J."/>
            <person name="Ruckert C."/>
        </authorList>
    </citation>
    <scope>NUCLEOTIDE SEQUENCE</scope>
    <source>
        <strain evidence="1">KCTC 23430</strain>
    </source>
</reference>
<keyword evidence="2" id="KW-1185">Reference proteome</keyword>
<comment type="caution">
    <text evidence="1">The sequence shown here is derived from an EMBL/GenBank/DDBJ whole genome shotgun (WGS) entry which is preliminary data.</text>
</comment>
<reference evidence="1" key="2">
    <citation type="submission" date="2020-09" db="EMBL/GenBank/DDBJ databases">
        <authorList>
            <person name="Sun Q."/>
            <person name="Kim S."/>
        </authorList>
    </citation>
    <scope>NUCLEOTIDE SEQUENCE</scope>
    <source>
        <strain evidence="1">KCTC 23430</strain>
    </source>
</reference>
<accession>A0A918XI16</accession>